<dbReference type="EMBL" id="PVBR01000004">
    <property type="protein sequence ID" value="PRD44388.1"/>
    <property type="molecule type" value="Genomic_DNA"/>
</dbReference>
<proteinExistence type="predicted"/>
<gene>
    <name evidence="1" type="ORF">C5748_07360</name>
</gene>
<protein>
    <submittedName>
        <fullName evidence="1">Uncharacterized protein</fullName>
    </submittedName>
</protein>
<organism evidence="1 2">
    <name type="scientific">Phyllobacterium phragmitis</name>
    <dbReference type="NCBI Taxonomy" id="2670329"/>
    <lineage>
        <taxon>Bacteria</taxon>
        <taxon>Pseudomonadati</taxon>
        <taxon>Pseudomonadota</taxon>
        <taxon>Alphaproteobacteria</taxon>
        <taxon>Hyphomicrobiales</taxon>
        <taxon>Phyllobacteriaceae</taxon>
        <taxon>Phyllobacterium</taxon>
    </lineage>
</organism>
<dbReference type="Proteomes" id="UP000239434">
    <property type="component" value="Unassembled WGS sequence"/>
</dbReference>
<reference evidence="1 2" key="1">
    <citation type="submission" date="2018-02" db="EMBL/GenBank/DDBJ databases">
        <title>The draft genome of Phyllobacterium sp. 1N-3.</title>
        <authorList>
            <person name="Liu L."/>
            <person name="Li L."/>
            <person name="Zhang X."/>
            <person name="Wang T."/>
            <person name="Liang L."/>
        </authorList>
    </citation>
    <scope>NUCLEOTIDE SEQUENCE [LARGE SCALE GENOMIC DNA]</scope>
    <source>
        <strain evidence="1 2">1N-3</strain>
    </source>
</reference>
<dbReference type="RefSeq" id="WP_105741274.1">
    <property type="nucleotide sequence ID" value="NZ_PVBR01000004.1"/>
</dbReference>
<keyword evidence="2" id="KW-1185">Reference proteome</keyword>
<evidence type="ECO:0000313" key="2">
    <source>
        <dbReference type="Proteomes" id="UP000239434"/>
    </source>
</evidence>
<dbReference type="AlphaFoldDB" id="A0A2S9IV47"/>
<comment type="caution">
    <text evidence="1">The sequence shown here is derived from an EMBL/GenBank/DDBJ whole genome shotgun (WGS) entry which is preliminary data.</text>
</comment>
<name>A0A2S9IV47_9HYPH</name>
<accession>A0A2S9IV47</accession>
<evidence type="ECO:0000313" key="1">
    <source>
        <dbReference type="EMBL" id="PRD44388.1"/>
    </source>
</evidence>
<sequence length="111" mass="12742">MDRFWERSPEWLRERELQVAFEAARDAKERAGRQVLLCVELGELTGPVWKRDRTDYIAAVEAYEAAFDDWDAAEKAFQASPAGQAYHRWLYRRAADPIAREAAATPEEIAA</sequence>